<dbReference type="GO" id="GO:0016791">
    <property type="term" value="F:phosphatase activity"/>
    <property type="evidence" value="ECO:0007669"/>
    <property type="project" value="TreeGrafter"/>
</dbReference>
<comment type="similarity">
    <text evidence="1">Belongs to the metallophosphoesterase superfamily. YfcE family.</text>
</comment>
<dbReference type="InterPro" id="IPR011152">
    <property type="entry name" value="Pesterase_MJ0912"/>
</dbReference>
<sequence length="229" mass="25196">MLAILSDIHANLAALEAVLADARARGCERFICLGDVVGYHAEPEECCRLLMAADIPCILGNHDSYITTGRNCERSKVVASVIDDHRTRLSPESVAWLSCARPFIRDGDVLLVHGGPDDPLDQYVREIDAQIFPDGVNVLFVGHTHVQCAHRFGEKLFCNPGSVGQPRDGDPRAAYAIWHKGDVTLHRVAYDIERTIAVMAERGYEPFLARGLPLGAQINGRIDTITVRD</sequence>
<reference evidence="3 4" key="1">
    <citation type="submission" date="2015-12" db="EMBL/GenBank/DDBJ databases">
        <authorList>
            <person name="Shamseldin A."/>
            <person name="Moawad H."/>
            <person name="Abd El-Rahim W.M."/>
            <person name="Sadowsky M.J."/>
        </authorList>
    </citation>
    <scope>NUCLEOTIDE SEQUENCE [LARGE SCALE GENOMIC DNA]</scope>
    <source>
        <strain evidence="3 4">JC234</strain>
    </source>
</reference>
<keyword evidence="4" id="KW-1185">Reference proteome</keyword>
<dbReference type="InterPro" id="IPR029052">
    <property type="entry name" value="Metallo-depent_PP-like"/>
</dbReference>
<dbReference type="Pfam" id="PF12850">
    <property type="entry name" value="Metallophos_2"/>
    <property type="match status" value="1"/>
</dbReference>
<evidence type="ECO:0000313" key="3">
    <source>
        <dbReference type="EMBL" id="OCW56906.1"/>
    </source>
</evidence>
<feature type="domain" description="Calcineurin-like phosphoesterase" evidence="2">
    <location>
        <begin position="2"/>
        <end position="177"/>
    </location>
</feature>
<dbReference type="Gene3D" id="3.60.21.10">
    <property type="match status" value="1"/>
</dbReference>
<dbReference type="Proteomes" id="UP000094795">
    <property type="component" value="Unassembled WGS sequence"/>
</dbReference>
<dbReference type="InterPro" id="IPR050126">
    <property type="entry name" value="Ap4A_hydrolase"/>
</dbReference>
<organism evidence="3 4">
    <name type="scientific">Hoeflea olei</name>
    <dbReference type="NCBI Taxonomy" id="1480615"/>
    <lineage>
        <taxon>Bacteria</taxon>
        <taxon>Pseudomonadati</taxon>
        <taxon>Pseudomonadota</taxon>
        <taxon>Alphaproteobacteria</taxon>
        <taxon>Hyphomicrobiales</taxon>
        <taxon>Rhizobiaceae</taxon>
        <taxon>Hoeflea</taxon>
    </lineage>
</organism>
<accession>A0A1C1YU14</accession>
<evidence type="ECO:0000256" key="1">
    <source>
        <dbReference type="ARBA" id="ARBA00008950"/>
    </source>
</evidence>
<gene>
    <name evidence="3" type="ORF">AWJ14_07030</name>
</gene>
<dbReference type="InterPro" id="IPR024654">
    <property type="entry name" value="Calcineurin-like_PHP_lpxH"/>
</dbReference>
<dbReference type="PANTHER" id="PTHR42850:SF2">
    <property type="entry name" value="BLL5683 PROTEIN"/>
    <property type="match status" value="1"/>
</dbReference>
<proteinExistence type="inferred from homology"/>
<dbReference type="GO" id="GO:0005737">
    <property type="term" value="C:cytoplasm"/>
    <property type="evidence" value="ECO:0007669"/>
    <property type="project" value="TreeGrafter"/>
</dbReference>
<name>A0A1C1YU14_9HYPH</name>
<dbReference type="EMBL" id="LQZT01000023">
    <property type="protein sequence ID" value="OCW56906.1"/>
    <property type="molecule type" value="Genomic_DNA"/>
</dbReference>
<dbReference type="SUPFAM" id="SSF56300">
    <property type="entry name" value="Metallo-dependent phosphatases"/>
    <property type="match status" value="1"/>
</dbReference>
<dbReference type="PIRSF" id="PIRSF000883">
    <property type="entry name" value="Pesterase_MJ0912"/>
    <property type="match status" value="1"/>
</dbReference>
<protein>
    <submittedName>
        <fullName evidence="3">Phosphoesterase</fullName>
    </submittedName>
</protein>
<dbReference type="OrthoDB" id="9813918at2"/>
<evidence type="ECO:0000313" key="4">
    <source>
        <dbReference type="Proteomes" id="UP000094795"/>
    </source>
</evidence>
<dbReference type="PANTHER" id="PTHR42850">
    <property type="entry name" value="METALLOPHOSPHOESTERASE"/>
    <property type="match status" value="1"/>
</dbReference>
<evidence type="ECO:0000259" key="2">
    <source>
        <dbReference type="Pfam" id="PF12850"/>
    </source>
</evidence>
<dbReference type="STRING" id="1480615.AWJ14_07030"/>
<dbReference type="AlphaFoldDB" id="A0A1C1YU14"/>
<comment type="caution">
    <text evidence="3">The sequence shown here is derived from an EMBL/GenBank/DDBJ whole genome shotgun (WGS) entry which is preliminary data.</text>
</comment>